<name>A0A2T0FCH1_9ASCO</name>
<reference evidence="7 8" key="1">
    <citation type="submission" date="2017-04" db="EMBL/GenBank/DDBJ databases">
        <title>Genome sequencing of [Candida] sorbophila.</title>
        <authorList>
            <person name="Ahn J.O."/>
        </authorList>
    </citation>
    <scope>NUCLEOTIDE SEQUENCE [LARGE SCALE GENOMIC DNA]</scope>
    <source>
        <strain evidence="7 8">DS02</strain>
    </source>
</reference>
<evidence type="ECO:0000256" key="3">
    <source>
        <dbReference type="ARBA" id="ARBA00022989"/>
    </source>
</evidence>
<dbReference type="AlphaFoldDB" id="A0A2T0FCH1"/>
<keyword evidence="8" id="KW-1185">Reference proteome</keyword>
<accession>A0A2T0FCH1</accession>
<protein>
    <submittedName>
        <fullName evidence="7">Peroxisomal membrane protein PEX28</fullName>
    </submittedName>
</protein>
<evidence type="ECO:0000256" key="1">
    <source>
        <dbReference type="ARBA" id="ARBA00004141"/>
    </source>
</evidence>
<evidence type="ECO:0000256" key="4">
    <source>
        <dbReference type="ARBA" id="ARBA00023136"/>
    </source>
</evidence>
<proteinExistence type="predicted"/>
<keyword evidence="3 5" id="KW-1133">Transmembrane helix</keyword>
<sequence length="415" mass="45873">MPVQIANPARAADSAVLAGAAVQVGSGDGNGHFTDLVIDGVLRVAASKLVRKEMEKIPDLSFPAIVRSLSILGGRFKAASALQAYPARFFSWTSPAFTLSILLVYTYICFHPALIACLPSMSLLLFVFIPNYIKHFPLDIPEFPVQVNAFGSGVSVSANPDSVEEQAEVVEQAKIKRDRDILLAIRQGQNSLQNLVASVDKLDAFLAGPANFVDIQESCTLFLLVLCAFLGTAAAAGLVSLPVLFSSMGWGAAILAHPEVKRKIEDLKKVEMTLFKNSTALPKLMAALKPQFNVDEEAPIVREVEIFEVQRQGLTDKLWDFCCYTQSIYSVDSPLRLSSQAPEGTRVLDDVEAPKYWLFNEEYPWILDYDAEYWTQDRHIANVTADGPWAYDVGVNGTPGEYRRRRWTRQAFYSP</sequence>
<evidence type="ECO:0000256" key="2">
    <source>
        <dbReference type="ARBA" id="ARBA00022692"/>
    </source>
</evidence>
<dbReference type="GO" id="GO:0007031">
    <property type="term" value="P:peroxisome organization"/>
    <property type="evidence" value="ECO:0007669"/>
    <property type="project" value="UniProtKB-ARBA"/>
</dbReference>
<evidence type="ECO:0000259" key="6">
    <source>
        <dbReference type="Pfam" id="PF06398"/>
    </source>
</evidence>
<feature type="transmembrane region" description="Helical" evidence="5">
    <location>
        <begin position="221"/>
        <end position="245"/>
    </location>
</feature>
<dbReference type="OrthoDB" id="74314at2759"/>
<comment type="caution">
    <text evidence="7">The sequence shown here is derived from an EMBL/GenBank/DDBJ whole genome shotgun (WGS) entry which is preliminary data.</text>
</comment>
<dbReference type="PANTHER" id="PTHR28304">
    <property type="entry name" value="PEROXISOMAL MEMBRANE PROTEIN PEX29"/>
    <property type="match status" value="1"/>
</dbReference>
<gene>
    <name evidence="7" type="ORF">B9G98_00287</name>
</gene>
<dbReference type="GeneID" id="36514036"/>
<dbReference type="InterPro" id="IPR010482">
    <property type="entry name" value="TECPR1-like_DysF"/>
</dbReference>
<evidence type="ECO:0000256" key="5">
    <source>
        <dbReference type="SAM" id="Phobius"/>
    </source>
</evidence>
<comment type="subcellular location">
    <subcellularLocation>
        <location evidence="1">Membrane</location>
        <topology evidence="1">Multi-pass membrane protein</topology>
    </subcellularLocation>
</comment>
<evidence type="ECO:0000313" key="7">
    <source>
        <dbReference type="EMBL" id="PRT52667.1"/>
    </source>
</evidence>
<dbReference type="Pfam" id="PF06398">
    <property type="entry name" value="Pex24p"/>
    <property type="match status" value="1"/>
</dbReference>
<dbReference type="RefSeq" id="XP_024662613.1">
    <property type="nucleotide sequence ID" value="XM_024806845.1"/>
</dbReference>
<keyword evidence="2 5" id="KW-0812">Transmembrane</keyword>
<evidence type="ECO:0000313" key="8">
    <source>
        <dbReference type="Proteomes" id="UP000238350"/>
    </source>
</evidence>
<dbReference type="Proteomes" id="UP000238350">
    <property type="component" value="Unassembled WGS sequence"/>
</dbReference>
<dbReference type="PANTHER" id="PTHR28304:SF2">
    <property type="entry name" value="PEROXISOMAL MEMBRANE PROTEIN PEX29"/>
    <property type="match status" value="1"/>
</dbReference>
<organism evidence="7 8">
    <name type="scientific">Wickerhamiella sorbophila</name>
    <dbReference type="NCBI Taxonomy" id="45607"/>
    <lineage>
        <taxon>Eukaryota</taxon>
        <taxon>Fungi</taxon>
        <taxon>Dikarya</taxon>
        <taxon>Ascomycota</taxon>
        <taxon>Saccharomycotina</taxon>
        <taxon>Dipodascomycetes</taxon>
        <taxon>Dipodascales</taxon>
        <taxon>Trichomonascaceae</taxon>
        <taxon>Wickerhamiella</taxon>
    </lineage>
</organism>
<dbReference type="InterPro" id="IPR052816">
    <property type="entry name" value="Peroxisomal_Membrane_PEX28-32"/>
</dbReference>
<dbReference type="STRING" id="45607.A0A2T0FCH1"/>
<feature type="transmembrane region" description="Helical" evidence="5">
    <location>
        <begin position="113"/>
        <end position="133"/>
    </location>
</feature>
<dbReference type="EMBL" id="NDIQ01000001">
    <property type="protein sequence ID" value="PRT52667.1"/>
    <property type="molecule type" value="Genomic_DNA"/>
</dbReference>
<keyword evidence="4 5" id="KW-0472">Membrane</keyword>
<feature type="domain" description="TECPR1-like DysF" evidence="6">
    <location>
        <begin position="60"/>
        <end position="409"/>
    </location>
</feature>
<dbReference type="GO" id="GO:0005778">
    <property type="term" value="C:peroxisomal membrane"/>
    <property type="evidence" value="ECO:0007669"/>
    <property type="project" value="TreeGrafter"/>
</dbReference>